<feature type="compositionally biased region" description="Basic and acidic residues" evidence="1">
    <location>
        <begin position="23"/>
        <end position="33"/>
    </location>
</feature>
<dbReference type="EMBL" id="CH476616">
    <property type="protein sequence ID" value="EEP79816.1"/>
    <property type="molecule type" value="Genomic_DNA"/>
</dbReference>
<gene>
    <name evidence="3" type="ORF">UREG_04662</name>
</gene>
<proteinExistence type="predicted"/>
<dbReference type="Proteomes" id="UP000002058">
    <property type="component" value="Unassembled WGS sequence"/>
</dbReference>
<dbReference type="PROSITE" id="PS51257">
    <property type="entry name" value="PROKAR_LIPOPROTEIN"/>
    <property type="match status" value="1"/>
</dbReference>
<dbReference type="VEuPathDB" id="FungiDB:UREG_04662"/>
<sequence>MRSLIFTRCLALFQTAWSGCSGNDKRPHSREPSGHGALNQSTRKRSGTADVAVFGLSSVLSQQQPSESRRQAGKVRPVATGQLVTVGWMAGNLVASHHPTRYGRLVDEEAFTCWGIKASNRQVNRSAGVPADHPKAITILA</sequence>
<dbReference type="AlphaFoldDB" id="C4JQA8"/>
<evidence type="ECO:0000313" key="4">
    <source>
        <dbReference type="Proteomes" id="UP000002058"/>
    </source>
</evidence>
<organism evidence="3 4">
    <name type="scientific">Uncinocarpus reesii (strain UAMH 1704)</name>
    <dbReference type="NCBI Taxonomy" id="336963"/>
    <lineage>
        <taxon>Eukaryota</taxon>
        <taxon>Fungi</taxon>
        <taxon>Dikarya</taxon>
        <taxon>Ascomycota</taxon>
        <taxon>Pezizomycotina</taxon>
        <taxon>Eurotiomycetes</taxon>
        <taxon>Eurotiomycetidae</taxon>
        <taxon>Onygenales</taxon>
        <taxon>Onygenaceae</taxon>
        <taxon>Uncinocarpus</taxon>
    </lineage>
</organism>
<reference evidence="4" key="1">
    <citation type="journal article" date="2009" name="Genome Res.">
        <title>Comparative genomic analyses of the human fungal pathogens Coccidioides and their relatives.</title>
        <authorList>
            <person name="Sharpton T.J."/>
            <person name="Stajich J.E."/>
            <person name="Rounsley S.D."/>
            <person name="Gardner M.J."/>
            <person name="Wortman J.R."/>
            <person name="Jordar V.S."/>
            <person name="Maiti R."/>
            <person name="Kodira C.D."/>
            <person name="Neafsey D.E."/>
            <person name="Zeng Q."/>
            <person name="Hung C.-Y."/>
            <person name="McMahan C."/>
            <person name="Muszewska A."/>
            <person name="Grynberg M."/>
            <person name="Mandel M.A."/>
            <person name="Kellner E.M."/>
            <person name="Barker B.M."/>
            <person name="Galgiani J.N."/>
            <person name="Orbach M.J."/>
            <person name="Kirkland T.N."/>
            <person name="Cole G.T."/>
            <person name="Henn M.R."/>
            <person name="Birren B.W."/>
            <person name="Taylor J.W."/>
        </authorList>
    </citation>
    <scope>NUCLEOTIDE SEQUENCE [LARGE SCALE GENOMIC DNA]</scope>
    <source>
        <strain evidence="4">UAMH 1704</strain>
    </source>
</reference>
<protein>
    <submittedName>
        <fullName evidence="3">Uncharacterized protein</fullName>
    </submittedName>
</protein>
<feature type="signal peptide" evidence="2">
    <location>
        <begin position="1"/>
        <end position="22"/>
    </location>
</feature>
<feature type="chain" id="PRO_5002939407" evidence="2">
    <location>
        <begin position="23"/>
        <end position="141"/>
    </location>
</feature>
<evidence type="ECO:0000256" key="2">
    <source>
        <dbReference type="SAM" id="SignalP"/>
    </source>
</evidence>
<accession>C4JQA8</accession>
<keyword evidence="2" id="KW-0732">Signal</keyword>
<evidence type="ECO:0000256" key="1">
    <source>
        <dbReference type="SAM" id="MobiDB-lite"/>
    </source>
</evidence>
<evidence type="ECO:0000313" key="3">
    <source>
        <dbReference type="EMBL" id="EEP79816.1"/>
    </source>
</evidence>
<dbReference type="InParanoid" id="C4JQA8"/>
<dbReference type="HOGENOM" id="CLU_1826736_0_0_1"/>
<dbReference type="RefSeq" id="XP_002545145.1">
    <property type="nucleotide sequence ID" value="XM_002545099.1"/>
</dbReference>
<name>C4JQA8_UNCRE</name>
<dbReference type="KEGG" id="ure:UREG_04662"/>
<keyword evidence="4" id="KW-1185">Reference proteome</keyword>
<feature type="region of interest" description="Disordered" evidence="1">
    <location>
        <begin position="21"/>
        <end position="46"/>
    </location>
</feature>
<dbReference type="GeneID" id="8440048"/>